<dbReference type="PANTHER" id="PTHR43481">
    <property type="entry name" value="FRUCTOSE-1-PHOSPHATE PHOSPHATASE"/>
    <property type="match status" value="1"/>
</dbReference>
<dbReference type="SUPFAM" id="SSF56784">
    <property type="entry name" value="HAD-like"/>
    <property type="match status" value="1"/>
</dbReference>
<dbReference type="AlphaFoldDB" id="A0A1E8FEY1"/>
<dbReference type="NCBIfam" id="TIGR01509">
    <property type="entry name" value="HAD-SF-IA-v3"/>
    <property type="match status" value="1"/>
</dbReference>
<dbReference type="OrthoDB" id="9782449at2"/>
<keyword evidence="2" id="KW-1185">Reference proteome</keyword>
<comment type="caution">
    <text evidence="1">The sequence shown here is derived from an EMBL/GenBank/DDBJ whole genome shotgun (WGS) entry which is preliminary data.</text>
</comment>
<sequence length="223" mass="24125">MQHKQALDVQAVLFDHDGTLINSEAVHFALWQETLRPHNVELTDAYYNQTMAGVPTTQNGIDVVNDFGLTIDPAELASTKASLTEAHLRKQPFPLMPGAEETFALCRKLGLRTAIVTGGSRFSVERTLESYGFADIVECVVAVDDVVNSKPAPDCYLMALEQMQLTASQVVAVEDTEHGLASAVAAGIRCVTIPTQQSAGHDFSAASAVYTSLSEWTANELNR</sequence>
<evidence type="ECO:0008006" key="3">
    <source>
        <dbReference type="Google" id="ProtNLM"/>
    </source>
</evidence>
<dbReference type="InterPro" id="IPR023198">
    <property type="entry name" value="PGP-like_dom2"/>
</dbReference>
<dbReference type="SFLD" id="SFLDS00003">
    <property type="entry name" value="Haloacid_Dehalogenase"/>
    <property type="match status" value="1"/>
</dbReference>
<organism evidence="1 2">
    <name type="scientific">Alteromonas lipolytica</name>
    <dbReference type="NCBI Taxonomy" id="1856405"/>
    <lineage>
        <taxon>Bacteria</taxon>
        <taxon>Pseudomonadati</taxon>
        <taxon>Pseudomonadota</taxon>
        <taxon>Gammaproteobacteria</taxon>
        <taxon>Alteromonadales</taxon>
        <taxon>Alteromonadaceae</taxon>
        <taxon>Alteromonas/Salinimonas group</taxon>
        <taxon>Alteromonas</taxon>
    </lineage>
</organism>
<dbReference type="Gene3D" id="1.10.150.240">
    <property type="entry name" value="Putative phosphatase, domain 2"/>
    <property type="match status" value="1"/>
</dbReference>
<dbReference type="Proteomes" id="UP000176037">
    <property type="component" value="Unassembled WGS sequence"/>
</dbReference>
<evidence type="ECO:0000313" key="2">
    <source>
        <dbReference type="Proteomes" id="UP000176037"/>
    </source>
</evidence>
<dbReference type="STRING" id="1856405.BFC17_17765"/>
<accession>A0A1E8FEY1</accession>
<reference evidence="1 2" key="1">
    <citation type="submission" date="2016-09" db="EMBL/GenBank/DDBJ databases">
        <title>Alteromonas lipolytica, a new species isolated from sea water.</title>
        <authorList>
            <person name="Wu Y.-H."/>
            <person name="Cheng H."/>
            <person name="Xu X.-W."/>
        </authorList>
    </citation>
    <scope>NUCLEOTIDE SEQUENCE [LARGE SCALE GENOMIC DNA]</scope>
    <source>
        <strain evidence="1 2">JW12</strain>
    </source>
</reference>
<proteinExistence type="predicted"/>
<evidence type="ECO:0000313" key="1">
    <source>
        <dbReference type="EMBL" id="OFI34482.1"/>
    </source>
</evidence>
<dbReference type="InterPro" id="IPR051806">
    <property type="entry name" value="HAD-like_SPP"/>
</dbReference>
<dbReference type="Gene3D" id="3.40.50.1000">
    <property type="entry name" value="HAD superfamily/HAD-like"/>
    <property type="match status" value="1"/>
</dbReference>
<protein>
    <recommendedName>
        <fullName evidence="3">Haloacid dehalogenase</fullName>
    </recommendedName>
</protein>
<dbReference type="RefSeq" id="WP_070176353.1">
    <property type="nucleotide sequence ID" value="NZ_BMJR01000012.1"/>
</dbReference>
<dbReference type="Pfam" id="PF00702">
    <property type="entry name" value="Hydrolase"/>
    <property type="match status" value="1"/>
</dbReference>
<dbReference type="EMBL" id="MJIC01000011">
    <property type="protein sequence ID" value="OFI34482.1"/>
    <property type="molecule type" value="Genomic_DNA"/>
</dbReference>
<name>A0A1E8FEY1_9ALTE</name>
<dbReference type="InterPro" id="IPR023214">
    <property type="entry name" value="HAD_sf"/>
</dbReference>
<dbReference type="CDD" id="cd07505">
    <property type="entry name" value="HAD_BPGM-like"/>
    <property type="match status" value="1"/>
</dbReference>
<dbReference type="GO" id="GO:0050308">
    <property type="term" value="F:sugar-phosphatase activity"/>
    <property type="evidence" value="ECO:0007669"/>
    <property type="project" value="TreeGrafter"/>
</dbReference>
<gene>
    <name evidence="1" type="ORF">BFC17_17765</name>
</gene>
<dbReference type="InterPro" id="IPR036412">
    <property type="entry name" value="HAD-like_sf"/>
</dbReference>
<dbReference type="SFLD" id="SFLDG01129">
    <property type="entry name" value="C1.5:_HAD__Beta-PGM__Phosphata"/>
    <property type="match status" value="1"/>
</dbReference>
<dbReference type="InterPro" id="IPR006439">
    <property type="entry name" value="HAD-SF_hydro_IA"/>
</dbReference>
<dbReference type="PANTHER" id="PTHR43481:SF4">
    <property type="entry name" value="GLYCEROL-1-PHOSPHATE PHOSPHOHYDROLASE 1-RELATED"/>
    <property type="match status" value="1"/>
</dbReference>